<keyword evidence="5" id="KW-0808">Transferase</keyword>
<keyword evidence="6" id="KW-0547">Nucleotide-binding</keyword>
<dbReference type="RefSeq" id="WP_109906586.1">
    <property type="nucleotide sequence ID" value="NZ_QGLE01000007.1"/>
</dbReference>
<protein>
    <recommendedName>
        <fullName evidence="4">2-amino-4-hydroxy-6-hydroxymethyldihydropteridine pyrophosphokinase</fullName>
        <ecNumber evidence="3">2.7.6.3</ecNumber>
    </recommendedName>
    <alternativeName>
        <fullName evidence="11">6-hydroxymethyl-7,8-dihydropterin pyrophosphokinase</fullName>
    </alternativeName>
    <alternativeName>
        <fullName evidence="12">7,8-dihydro-6-hydroxymethylpterin-pyrophosphokinase</fullName>
    </alternativeName>
</protein>
<dbReference type="GO" id="GO:0016301">
    <property type="term" value="F:kinase activity"/>
    <property type="evidence" value="ECO:0007669"/>
    <property type="project" value="UniProtKB-KW"/>
</dbReference>
<dbReference type="Proteomes" id="UP000245461">
    <property type="component" value="Unassembled WGS sequence"/>
</dbReference>
<dbReference type="PANTHER" id="PTHR43071:SF1">
    <property type="entry name" value="2-AMINO-4-HYDROXY-6-HYDROXYMETHYLDIHYDROPTERIDINE PYROPHOSPHOKINASE"/>
    <property type="match status" value="1"/>
</dbReference>
<comment type="similarity">
    <text evidence="2">Belongs to the HPPK family.</text>
</comment>
<dbReference type="SUPFAM" id="SSF55083">
    <property type="entry name" value="6-hydroxymethyl-7,8-dihydropterin pyrophosphokinase, HPPK"/>
    <property type="match status" value="1"/>
</dbReference>
<keyword evidence="9" id="KW-0289">Folate biosynthesis</keyword>
<dbReference type="CDD" id="cd00483">
    <property type="entry name" value="HPPK"/>
    <property type="match status" value="1"/>
</dbReference>
<comment type="caution">
    <text evidence="14">The sequence shown here is derived from an EMBL/GenBank/DDBJ whole genome shotgun (WGS) entry which is preliminary data.</text>
</comment>
<comment type="function">
    <text evidence="10">Catalyzes the transfer of pyrophosphate from adenosine triphosphate (ATP) to 6-hydroxymethyl-7,8-dihydropterin, an enzymatic step in folate biosynthesis pathway.</text>
</comment>
<evidence type="ECO:0000256" key="12">
    <source>
        <dbReference type="ARBA" id="ARBA00033413"/>
    </source>
</evidence>
<dbReference type="GO" id="GO:0005524">
    <property type="term" value="F:ATP binding"/>
    <property type="evidence" value="ECO:0007669"/>
    <property type="project" value="UniProtKB-KW"/>
</dbReference>
<evidence type="ECO:0000256" key="8">
    <source>
        <dbReference type="ARBA" id="ARBA00022840"/>
    </source>
</evidence>
<dbReference type="InterPro" id="IPR035907">
    <property type="entry name" value="Hppk_sf"/>
</dbReference>
<dbReference type="AlphaFoldDB" id="A0A317E5G0"/>
<evidence type="ECO:0000256" key="2">
    <source>
        <dbReference type="ARBA" id="ARBA00005810"/>
    </source>
</evidence>
<evidence type="ECO:0000256" key="11">
    <source>
        <dbReference type="ARBA" id="ARBA00029766"/>
    </source>
</evidence>
<evidence type="ECO:0000313" key="15">
    <source>
        <dbReference type="Proteomes" id="UP000245461"/>
    </source>
</evidence>
<organism evidence="14 15">
    <name type="scientific">Zavarzinia aquatilis</name>
    <dbReference type="NCBI Taxonomy" id="2211142"/>
    <lineage>
        <taxon>Bacteria</taxon>
        <taxon>Pseudomonadati</taxon>
        <taxon>Pseudomonadota</taxon>
        <taxon>Alphaproteobacteria</taxon>
        <taxon>Rhodospirillales</taxon>
        <taxon>Zavarziniaceae</taxon>
        <taxon>Zavarzinia</taxon>
    </lineage>
</organism>
<keyword evidence="15" id="KW-1185">Reference proteome</keyword>
<dbReference type="Gene3D" id="3.30.70.560">
    <property type="entry name" value="7,8-Dihydro-6-hydroxymethylpterin-pyrophosphokinase HPPK"/>
    <property type="match status" value="1"/>
</dbReference>
<evidence type="ECO:0000256" key="6">
    <source>
        <dbReference type="ARBA" id="ARBA00022741"/>
    </source>
</evidence>
<evidence type="ECO:0000256" key="9">
    <source>
        <dbReference type="ARBA" id="ARBA00022909"/>
    </source>
</evidence>
<evidence type="ECO:0000256" key="10">
    <source>
        <dbReference type="ARBA" id="ARBA00029409"/>
    </source>
</evidence>
<dbReference type="GO" id="GO:0046654">
    <property type="term" value="P:tetrahydrofolate biosynthetic process"/>
    <property type="evidence" value="ECO:0007669"/>
    <property type="project" value="UniProtKB-UniPathway"/>
</dbReference>
<evidence type="ECO:0000256" key="7">
    <source>
        <dbReference type="ARBA" id="ARBA00022777"/>
    </source>
</evidence>
<accession>A0A317E5G0</accession>
<evidence type="ECO:0000256" key="3">
    <source>
        <dbReference type="ARBA" id="ARBA00013253"/>
    </source>
</evidence>
<keyword evidence="7 14" id="KW-0418">Kinase</keyword>
<dbReference type="Pfam" id="PF01288">
    <property type="entry name" value="HPPK"/>
    <property type="match status" value="1"/>
</dbReference>
<dbReference type="InterPro" id="IPR000550">
    <property type="entry name" value="Hppk"/>
</dbReference>
<dbReference type="GO" id="GO:0046656">
    <property type="term" value="P:folic acid biosynthetic process"/>
    <property type="evidence" value="ECO:0007669"/>
    <property type="project" value="UniProtKB-KW"/>
</dbReference>
<dbReference type="GO" id="GO:0003848">
    <property type="term" value="F:2-amino-4-hydroxy-6-hydroxymethyldihydropteridine diphosphokinase activity"/>
    <property type="evidence" value="ECO:0007669"/>
    <property type="project" value="UniProtKB-EC"/>
</dbReference>
<dbReference type="EC" id="2.7.6.3" evidence="3"/>
<reference evidence="14 15" key="1">
    <citation type="submission" date="2018-05" db="EMBL/GenBank/DDBJ databases">
        <title>Zavarzinia sp. HR-AS.</title>
        <authorList>
            <person name="Lee Y."/>
            <person name="Jeon C.O."/>
        </authorList>
    </citation>
    <scope>NUCLEOTIDE SEQUENCE [LARGE SCALE GENOMIC DNA]</scope>
    <source>
        <strain evidence="14 15">HR-AS</strain>
    </source>
</reference>
<evidence type="ECO:0000313" key="14">
    <source>
        <dbReference type="EMBL" id="PWR21410.1"/>
    </source>
</evidence>
<keyword evidence="8" id="KW-0067">ATP-binding</keyword>
<evidence type="ECO:0000259" key="13">
    <source>
        <dbReference type="Pfam" id="PF01288"/>
    </source>
</evidence>
<feature type="domain" description="7,8-dihydro-6-hydroxymethylpterin-pyrophosphokinase" evidence="13">
    <location>
        <begin position="3"/>
        <end position="139"/>
    </location>
</feature>
<sequence>MIVIGLGANLPDSKGRPAIETLRAAISSLRVATWLDVIAVSRLWETAPVPISDQPWYVNAVLAAKSELSPVELLGNLHDLENAFGRVRRERWEARILDLDLLAVDDEVTGADQLSELVLPHPRMSERAFVLQPLAEVAPDWRHPVSGEGIAALIARLDPAQVCRPLPD</sequence>
<gene>
    <name evidence="14" type="primary">folK</name>
    <name evidence="14" type="ORF">DKG74_13330</name>
</gene>
<evidence type="ECO:0000256" key="1">
    <source>
        <dbReference type="ARBA" id="ARBA00005051"/>
    </source>
</evidence>
<dbReference type="PANTHER" id="PTHR43071">
    <property type="entry name" value="2-AMINO-4-HYDROXY-6-HYDROXYMETHYLDIHYDROPTERIDINE PYROPHOSPHOKINASE"/>
    <property type="match status" value="1"/>
</dbReference>
<proteinExistence type="inferred from homology"/>
<dbReference type="EMBL" id="QGLE01000007">
    <property type="protein sequence ID" value="PWR21410.1"/>
    <property type="molecule type" value="Genomic_DNA"/>
</dbReference>
<dbReference type="UniPathway" id="UPA00077">
    <property type="reaction ID" value="UER00155"/>
</dbReference>
<comment type="pathway">
    <text evidence="1">Cofactor biosynthesis; tetrahydrofolate biosynthesis; 2-amino-4-hydroxy-6-hydroxymethyl-7,8-dihydropteridine diphosphate from 7,8-dihydroneopterin triphosphate: step 4/4.</text>
</comment>
<name>A0A317E5G0_9PROT</name>
<evidence type="ECO:0000256" key="5">
    <source>
        <dbReference type="ARBA" id="ARBA00022679"/>
    </source>
</evidence>
<dbReference type="NCBIfam" id="TIGR01498">
    <property type="entry name" value="folK"/>
    <property type="match status" value="1"/>
</dbReference>
<dbReference type="OrthoDB" id="9808041at2"/>
<evidence type="ECO:0000256" key="4">
    <source>
        <dbReference type="ARBA" id="ARBA00016218"/>
    </source>
</evidence>